<reference evidence="2 3" key="1">
    <citation type="journal article" date="2019" name="Int. J. Syst. Evol. Microbiol.">
        <title>The Global Catalogue of Microorganisms (GCM) 10K type strain sequencing project: providing services to taxonomists for standard genome sequencing and annotation.</title>
        <authorList>
            <consortium name="The Broad Institute Genomics Platform"/>
            <consortium name="The Broad Institute Genome Sequencing Center for Infectious Disease"/>
            <person name="Wu L."/>
            <person name="Ma J."/>
        </authorList>
    </citation>
    <scope>NUCLEOTIDE SEQUENCE [LARGE SCALE GENOMIC DNA]</scope>
    <source>
        <strain evidence="2 3">JCM 9383</strain>
    </source>
</reference>
<dbReference type="Gene3D" id="3.30.200.20">
    <property type="entry name" value="Phosphorylase Kinase, domain 1"/>
    <property type="match status" value="1"/>
</dbReference>
<gene>
    <name evidence="2" type="ORF">GCM10010470_39360</name>
</gene>
<feature type="domain" description="Aminoglycoside phosphotransferase" evidence="1">
    <location>
        <begin position="48"/>
        <end position="273"/>
    </location>
</feature>
<proteinExistence type="predicted"/>
<dbReference type="SUPFAM" id="SSF56112">
    <property type="entry name" value="Protein kinase-like (PK-like)"/>
    <property type="match status" value="1"/>
</dbReference>
<dbReference type="Gene3D" id="3.90.1200.10">
    <property type="match status" value="1"/>
</dbReference>
<protein>
    <submittedName>
        <fullName evidence="2">Aminoglycoside phosphotransferase family protein</fullName>
    </submittedName>
</protein>
<keyword evidence="3" id="KW-1185">Reference proteome</keyword>
<dbReference type="Pfam" id="PF01636">
    <property type="entry name" value="APH"/>
    <property type="match status" value="1"/>
</dbReference>
<dbReference type="EMBL" id="BAAAUX010000016">
    <property type="protein sequence ID" value="GAA2800363.1"/>
    <property type="molecule type" value="Genomic_DNA"/>
</dbReference>
<dbReference type="PANTHER" id="PTHR21310:SF42">
    <property type="entry name" value="BIFUNCTIONAL AAC_APH"/>
    <property type="match status" value="1"/>
</dbReference>
<evidence type="ECO:0000313" key="3">
    <source>
        <dbReference type="Proteomes" id="UP001500979"/>
    </source>
</evidence>
<organism evidence="2 3">
    <name type="scientific">Saccharopolyspora taberi</name>
    <dbReference type="NCBI Taxonomy" id="60895"/>
    <lineage>
        <taxon>Bacteria</taxon>
        <taxon>Bacillati</taxon>
        <taxon>Actinomycetota</taxon>
        <taxon>Actinomycetes</taxon>
        <taxon>Pseudonocardiales</taxon>
        <taxon>Pseudonocardiaceae</taxon>
        <taxon>Saccharopolyspora</taxon>
    </lineage>
</organism>
<dbReference type="Proteomes" id="UP001500979">
    <property type="component" value="Unassembled WGS sequence"/>
</dbReference>
<accession>A0ABN3VGA7</accession>
<comment type="caution">
    <text evidence="2">The sequence shown here is derived from an EMBL/GenBank/DDBJ whole genome shotgun (WGS) entry which is preliminary data.</text>
</comment>
<evidence type="ECO:0000259" key="1">
    <source>
        <dbReference type="Pfam" id="PF01636"/>
    </source>
</evidence>
<name>A0ABN3VGA7_9PSEU</name>
<dbReference type="InterPro" id="IPR002575">
    <property type="entry name" value="Aminoglycoside_PTrfase"/>
</dbReference>
<dbReference type="InterPro" id="IPR011009">
    <property type="entry name" value="Kinase-like_dom_sf"/>
</dbReference>
<dbReference type="PANTHER" id="PTHR21310">
    <property type="entry name" value="AMINOGLYCOSIDE PHOSPHOTRANSFERASE-RELATED-RELATED"/>
    <property type="match status" value="1"/>
</dbReference>
<sequence length="310" mass="33992">MRSKIGTGDSDRVDMHADQLTVSRETVRELVDEQFPAWRGLPVRSLASEGTTNAIFRIGEHLAARFPLEPADAESTRRKLESEAEAAGELLGRTRFRTPEPVALGKPGAGYPLPWAVQTWLPGTVASAEDPGGSVPFARDLAEFIRGVRAIDTRGRAFRGSGRGGDLRSHDEWVETCFDNSEHLLDVARLRRMWKSMRELPRSPAGDVMTHGDLIPGNLLLSGGRLSGVIDVGGFGPADPALDLLAAWHLLEEGPRQALREDLGCDPVEWERGKAWAFEQAMGLVWYYAESNPAMSRMGGRTLERILADG</sequence>
<dbReference type="InterPro" id="IPR051678">
    <property type="entry name" value="AGP_Transferase"/>
</dbReference>
<dbReference type="CDD" id="cd05155">
    <property type="entry name" value="APH_ChoK_like_1"/>
    <property type="match status" value="1"/>
</dbReference>
<evidence type="ECO:0000313" key="2">
    <source>
        <dbReference type="EMBL" id="GAA2800363.1"/>
    </source>
</evidence>